<keyword evidence="2" id="KW-1185">Reference proteome</keyword>
<protein>
    <recommendedName>
        <fullName evidence="3">Restriction endonuclease type IV Mrr domain-containing protein</fullName>
    </recommendedName>
</protein>
<dbReference type="Proteomes" id="UP001356308">
    <property type="component" value="Unassembled WGS sequence"/>
</dbReference>
<evidence type="ECO:0000313" key="2">
    <source>
        <dbReference type="Proteomes" id="UP001356308"/>
    </source>
</evidence>
<evidence type="ECO:0008006" key="3">
    <source>
        <dbReference type="Google" id="ProtNLM"/>
    </source>
</evidence>
<accession>A0ABU7ITP2</accession>
<comment type="caution">
    <text evidence="1">The sequence shown here is derived from an EMBL/GenBank/DDBJ whole genome shotgun (WGS) entry which is preliminary data.</text>
</comment>
<evidence type="ECO:0000313" key="1">
    <source>
        <dbReference type="EMBL" id="MEE1976198.1"/>
    </source>
</evidence>
<dbReference type="InterPro" id="IPR011335">
    <property type="entry name" value="Restrct_endonuc-II-like"/>
</dbReference>
<dbReference type="SUPFAM" id="SSF52980">
    <property type="entry name" value="Restriction endonuclease-like"/>
    <property type="match status" value="1"/>
</dbReference>
<dbReference type="RefSeq" id="WP_272650917.1">
    <property type="nucleotide sequence ID" value="NZ_JAZDDG010000004.1"/>
</dbReference>
<gene>
    <name evidence="1" type="ORF">V1I91_08965</name>
</gene>
<organism evidence="1 2">
    <name type="scientific">Maribacter cobaltidurans</name>
    <dbReference type="NCBI Taxonomy" id="1178778"/>
    <lineage>
        <taxon>Bacteria</taxon>
        <taxon>Pseudomonadati</taxon>
        <taxon>Bacteroidota</taxon>
        <taxon>Flavobacteriia</taxon>
        <taxon>Flavobacteriales</taxon>
        <taxon>Flavobacteriaceae</taxon>
        <taxon>Maribacter</taxon>
    </lineage>
</organism>
<name>A0ABU7ITP2_9FLAO</name>
<reference evidence="1 2" key="1">
    <citation type="submission" date="2024-01" db="EMBL/GenBank/DDBJ databases">
        <title>Maribacter spp. originated from different algae showed divergent polysaccharides utilization ability.</title>
        <authorList>
            <person name="Wang H."/>
            <person name="Wu Y."/>
        </authorList>
    </citation>
    <scope>NUCLEOTIDE SEQUENCE [LARGE SCALE GENOMIC DNA]</scope>
    <source>
        <strain evidence="1 2">PR1</strain>
    </source>
</reference>
<dbReference type="EMBL" id="JAZDDG010000004">
    <property type="protein sequence ID" value="MEE1976198.1"/>
    <property type="molecule type" value="Genomic_DNA"/>
</dbReference>
<proteinExistence type="predicted"/>
<sequence>MLRIPIKELDVPQYDDDHVIRSWKWFMSFMSKKDWQRRKADIENKIAVHFKATQPFSEPISEGTLLVEKNDVIGWYLYLLDMLINEPHKYEYFQGSRIVPIFKRFGLDFELLKNIGGVEKKIKDLINKRKSEADAFLFEIMTALLWARNGYQVAFLDEKKAGKTSDIIAKRDEETWSIECKRQSKTSDYTYRENTKRQKMVSYISKTLLERNILLDIEFHVELENLPDTFLKDLLEEKLKRPVTGKIVSNTKVDIELSFVDMFKIKEHLENNSVKDYSPMLHSLIGKKPIDNKGFTCGIAADYFRIGEGDVNNLYISYISNAFGVYCSCDAKEALWAKARDIKNQVHKAMQQFNSQNNAVIHVGMETFDGPQVEKKRFDKIKSTIAQISTENTNLKWIFCSFFQAYSRPHEYYIFDETVSTISPYLTPKPPLDTRLMIVPEDENTEDDLNHWDRPLP</sequence>